<gene>
    <name evidence="2" type="ORF">SAMN06273570_3552</name>
</gene>
<accession>A0A286BY72</accession>
<proteinExistence type="predicted"/>
<keyword evidence="2" id="KW-0378">Hydrolase</keyword>
<dbReference type="Proteomes" id="UP000219271">
    <property type="component" value="Unassembled WGS sequence"/>
</dbReference>
<dbReference type="RefSeq" id="WP_097096958.1">
    <property type="nucleotide sequence ID" value="NZ_OCMY01000001.1"/>
</dbReference>
<dbReference type="InterPro" id="IPR003615">
    <property type="entry name" value="HNH_nuc"/>
</dbReference>
<keyword evidence="2" id="KW-0255">Endonuclease</keyword>
<dbReference type="EMBL" id="OCMY01000001">
    <property type="protein sequence ID" value="SOD39112.1"/>
    <property type="molecule type" value="Genomic_DNA"/>
</dbReference>
<evidence type="ECO:0000259" key="1">
    <source>
        <dbReference type="Pfam" id="PF13391"/>
    </source>
</evidence>
<evidence type="ECO:0000313" key="2">
    <source>
        <dbReference type="EMBL" id="SOD39112.1"/>
    </source>
</evidence>
<dbReference type="GO" id="GO:0004519">
    <property type="term" value="F:endonuclease activity"/>
    <property type="evidence" value="ECO:0007669"/>
    <property type="project" value="UniProtKB-KW"/>
</dbReference>
<organism evidence="2 3">
    <name type="scientific">Candidatus Pantoea floridensis</name>
    <dbReference type="NCBI Taxonomy" id="1938870"/>
    <lineage>
        <taxon>Bacteria</taxon>
        <taxon>Pseudomonadati</taxon>
        <taxon>Pseudomonadota</taxon>
        <taxon>Gammaproteobacteria</taxon>
        <taxon>Enterobacterales</taxon>
        <taxon>Erwiniaceae</taxon>
        <taxon>Pantoea</taxon>
    </lineage>
</organism>
<reference evidence="3" key="1">
    <citation type="submission" date="2017-09" db="EMBL/GenBank/DDBJ databases">
        <authorList>
            <person name="Varghese N."/>
            <person name="Submissions S."/>
        </authorList>
    </citation>
    <scope>NUCLEOTIDE SEQUENCE [LARGE SCALE GENOMIC DNA]</scope>
    <source>
        <strain evidence="3">JKS000234</strain>
    </source>
</reference>
<dbReference type="Pfam" id="PF13391">
    <property type="entry name" value="HNH_2"/>
    <property type="match status" value="1"/>
</dbReference>
<protein>
    <submittedName>
        <fullName evidence="2">HNH endonuclease</fullName>
    </submittedName>
</protein>
<feature type="domain" description="HNH nuclease" evidence="1">
    <location>
        <begin position="216"/>
        <end position="274"/>
    </location>
</feature>
<name>A0A286BY72_9GAMM</name>
<sequence>MRFNYDLLPGELLTFEEIALRYTQQHPDEKELTARGLLSPSTSFRNLVIRAVFAQEEINSPMEDLLFVSDDNERKNYLRRFEHYLKSQQAFLYFRRNEESRKEGRWKVVGETQVFAMLDPNSAAAQNLLNSRGYKLVLMRQTEEEEYWQLFDAQAHPCFPLSRKIQFVVVLSTPQQKVPSGVMPGTEVGRRVKAKVFQRASQAEFTSAVKARYGACIITGTRLTERHSWPWVEACHIDTQENEEGFLADNSADNGLFLRSDLQRLFINKMISINAETGQVLFNPALETEAFITPFYQALEGKVCALWDAVPPGTRQRLRNMR</sequence>
<keyword evidence="2" id="KW-0540">Nuclease</keyword>
<evidence type="ECO:0000313" key="3">
    <source>
        <dbReference type="Proteomes" id="UP000219271"/>
    </source>
</evidence>
<keyword evidence="3" id="KW-1185">Reference proteome</keyword>
<dbReference type="OrthoDB" id="529575at2"/>
<dbReference type="AlphaFoldDB" id="A0A286BY72"/>